<feature type="non-terminal residue" evidence="10">
    <location>
        <position position="122"/>
    </location>
</feature>
<proteinExistence type="inferred from homology"/>
<evidence type="ECO:0000313" key="11">
    <source>
        <dbReference type="Proteomes" id="UP000838878"/>
    </source>
</evidence>
<dbReference type="GO" id="GO:0005743">
    <property type="term" value="C:mitochondrial inner membrane"/>
    <property type="evidence" value="ECO:0007669"/>
    <property type="project" value="UniProtKB-SubCell"/>
</dbReference>
<keyword evidence="7" id="KW-0496">Mitochondrion</keyword>
<dbReference type="Pfam" id="PF12597">
    <property type="entry name" value="Cox20"/>
    <property type="match status" value="1"/>
</dbReference>
<dbReference type="Proteomes" id="UP000838878">
    <property type="component" value="Chromosome 1"/>
</dbReference>
<reference evidence="10" key="1">
    <citation type="submission" date="2021-12" db="EMBL/GenBank/DDBJ databases">
        <authorList>
            <person name="Martin H S."/>
        </authorList>
    </citation>
    <scope>NUCLEOTIDE SEQUENCE</scope>
</reference>
<organism evidence="10 11">
    <name type="scientific">Brenthis ino</name>
    <name type="common">lesser marbled fritillary</name>
    <dbReference type="NCBI Taxonomy" id="405034"/>
    <lineage>
        <taxon>Eukaryota</taxon>
        <taxon>Metazoa</taxon>
        <taxon>Ecdysozoa</taxon>
        <taxon>Arthropoda</taxon>
        <taxon>Hexapoda</taxon>
        <taxon>Insecta</taxon>
        <taxon>Pterygota</taxon>
        <taxon>Neoptera</taxon>
        <taxon>Endopterygota</taxon>
        <taxon>Lepidoptera</taxon>
        <taxon>Glossata</taxon>
        <taxon>Ditrysia</taxon>
        <taxon>Papilionoidea</taxon>
        <taxon>Nymphalidae</taxon>
        <taxon>Heliconiinae</taxon>
        <taxon>Argynnini</taxon>
        <taxon>Brenthis</taxon>
    </lineage>
</organism>
<evidence type="ECO:0000256" key="5">
    <source>
        <dbReference type="ARBA" id="ARBA00022792"/>
    </source>
</evidence>
<evidence type="ECO:0000256" key="4">
    <source>
        <dbReference type="ARBA" id="ARBA00022692"/>
    </source>
</evidence>
<keyword evidence="11" id="KW-1185">Reference proteome</keyword>
<evidence type="ECO:0000256" key="1">
    <source>
        <dbReference type="ARBA" id="ARBA00004273"/>
    </source>
</evidence>
<keyword evidence="4 9" id="KW-0812">Transmembrane</keyword>
<gene>
    <name evidence="10" type="ORF">BINO364_LOCUS1536</name>
</gene>
<dbReference type="PRINTS" id="PR02049">
    <property type="entry name" value="PROTEINF36A"/>
</dbReference>
<evidence type="ECO:0000313" key="10">
    <source>
        <dbReference type="EMBL" id="CAH0714493.1"/>
    </source>
</evidence>
<dbReference type="GO" id="GO:0033617">
    <property type="term" value="P:mitochondrial respiratory chain complex IV assembly"/>
    <property type="evidence" value="ECO:0007669"/>
    <property type="project" value="InterPro"/>
</dbReference>
<name>A0A8J9V221_9NEOP</name>
<dbReference type="AlphaFoldDB" id="A0A8J9V221"/>
<comment type="subcellular location">
    <subcellularLocation>
        <location evidence="1">Mitochondrion inner membrane</location>
    </subcellularLocation>
</comment>
<comment type="similarity">
    <text evidence="2">Belongs to the COX20 family.</text>
</comment>
<keyword evidence="8 9" id="KW-0472">Membrane</keyword>
<keyword evidence="6 9" id="KW-1133">Transmembrane helix</keyword>
<dbReference type="InterPro" id="IPR022533">
    <property type="entry name" value="Cox20"/>
</dbReference>
<protein>
    <recommendedName>
        <fullName evidence="3">Cytochrome c oxidase assembly protein COX20, mitochondrial</fullName>
    </recommendedName>
</protein>
<evidence type="ECO:0000256" key="3">
    <source>
        <dbReference type="ARBA" id="ARBA00017689"/>
    </source>
</evidence>
<evidence type="ECO:0000256" key="6">
    <source>
        <dbReference type="ARBA" id="ARBA00022989"/>
    </source>
</evidence>
<accession>A0A8J9V221</accession>
<dbReference type="PANTHER" id="PTHR31586">
    <property type="entry name" value="CYTOCHROME C OXIDASE PROTEIN 20"/>
    <property type="match status" value="1"/>
</dbReference>
<evidence type="ECO:0000256" key="7">
    <source>
        <dbReference type="ARBA" id="ARBA00023128"/>
    </source>
</evidence>
<dbReference type="PANTHER" id="PTHR31586:SF1">
    <property type="entry name" value="CYTOCHROME C OXIDASE ASSEMBLY PROTEIN COX20, MITOCHONDRIAL"/>
    <property type="match status" value="1"/>
</dbReference>
<dbReference type="OrthoDB" id="14603at2759"/>
<keyword evidence="5" id="KW-0999">Mitochondrion inner membrane</keyword>
<evidence type="ECO:0000256" key="2">
    <source>
        <dbReference type="ARBA" id="ARBA00009575"/>
    </source>
</evidence>
<feature type="transmembrane region" description="Helical" evidence="9">
    <location>
        <begin position="36"/>
        <end position="53"/>
    </location>
</feature>
<evidence type="ECO:0000256" key="9">
    <source>
        <dbReference type="SAM" id="Phobius"/>
    </source>
</evidence>
<feature type="transmembrane region" description="Helical" evidence="9">
    <location>
        <begin position="59"/>
        <end position="79"/>
    </location>
</feature>
<evidence type="ECO:0000256" key="8">
    <source>
        <dbReference type="ARBA" id="ARBA00023136"/>
    </source>
</evidence>
<dbReference type="EMBL" id="OV170221">
    <property type="protein sequence ID" value="CAH0714493.1"/>
    <property type="molecule type" value="Genomic_DNA"/>
</dbReference>
<sequence length="122" mass="13825">MDTVVKSMLDEDPKEEKEGLVIFGRDISKIPCFRESFMYGIASGIGVGLASFIKTSKPLMSQHVGVGTFAITTLVYWSYCRYEWSRQKFDAQLLQEALKDKIRHEGTVLEKELEEKGILKSA</sequence>